<keyword evidence="3" id="KW-1185">Reference proteome</keyword>
<dbReference type="Proteomes" id="UP000327157">
    <property type="component" value="Chromosome 9"/>
</dbReference>
<reference evidence="3" key="2">
    <citation type="submission" date="2019-10" db="EMBL/GenBank/DDBJ databases">
        <title>A de novo genome assembly of a pear dwarfing rootstock.</title>
        <authorList>
            <person name="Wang F."/>
            <person name="Wang J."/>
            <person name="Li S."/>
            <person name="Zhang Y."/>
            <person name="Fang M."/>
            <person name="Ma L."/>
            <person name="Zhao Y."/>
            <person name="Jiang S."/>
        </authorList>
    </citation>
    <scope>NUCLEOTIDE SEQUENCE [LARGE SCALE GENOMIC DNA]</scope>
</reference>
<dbReference type="Pfam" id="PF13456">
    <property type="entry name" value="RVT_3"/>
    <property type="match status" value="1"/>
</dbReference>
<evidence type="ECO:0000259" key="1">
    <source>
        <dbReference type="Pfam" id="PF13456"/>
    </source>
</evidence>
<name>A0A5N5G9W5_9ROSA</name>
<dbReference type="Gene3D" id="3.30.420.10">
    <property type="entry name" value="Ribonuclease H-like superfamily/Ribonuclease H"/>
    <property type="match status" value="1"/>
</dbReference>
<protein>
    <submittedName>
        <fullName evidence="2">Aspartic proteinase-like protein 2</fullName>
    </submittedName>
</protein>
<accession>A0A5N5G9W5</accession>
<proteinExistence type="predicted"/>
<dbReference type="GO" id="GO:0004523">
    <property type="term" value="F:RNA-DNA hybrid ribonuclease activity"/>
    <property type="evidence" value="ECO:0007669"/>
    <property type="project" value="InterPro"/>
</dbReference>
<dbReference type="PANTHER" id="PTHR47723">
    <property type="entry name" value="OS05G0353850 PROTEIN"/>
    <property type="match status" value="1"/>
</dbReference>
<dbReference type="InterPro" id="IPR053151">
    <property type="entry name" value="RNase_H-like"/>
</dbReference>
<dbReference type="OrthoDB" id="1747175at2759"/>
<sequence>MNLDGSWNAKRKVVGFGAVIRGNDGVFVAAHCGSFEHVFSPLQLEAMAVQAGLLWAVDRGFSFLLVETDSLHILEALMDSCLNLSIIEQIVEDCKELLATITEATISHTCSQVNVDAHRLNKNGLALGHCSEWLDSPPSIIIDLLVEESHSSL</sequence>
<dbReference type="GO" id="GO:0003676">
    <property type="term" value="F:nucleic acid binding"/>
    <property type="evidence" value="ECO:0007669"/>
    <property type="project" value="InterPro"/>
</dbReference>
<dbReference type="InterPro" id="IPR012337">
    <property type="entry name" value="RNaseH-like_sf"/>
</dbReference>
<dbReference type="EMBL" id="SMOL01000458">
    <property type="protein sequence ID" value="KAB2612249.1"/>
    <property type="molecule type" value="Genomic_DNA"/>
</dbReference>
<feature type="domain" description="RNase H type-1" evidence="1">
    <location>
        <begin position="2"/>
        <end position="122"/>
    </location>
</feature>
<reference evidence="2 3" key="1">
    <citation type="submission" date="2019-09" db="EMBL/GenBank/DDBJ databases">
        <authorList>
            <person name="Ou C."/>
        </authorList>
    </citation>
    <scope>NUCLEOTIDE SEQUENCE [LARGE SCALE GENOMIC DNA]</scope>
    <source>
        <strain evidence="2">S2</strain>
        <tissue evidence="2">Leaf</tissue>
    </source>
</reference>
<dbReference type="InterPro" id="IPR002156">
    <property type="entry name" value="RNaseH_domain"/>
</dbReference>
<dbReference type="CDD" id="cd06222">
    <property type="entry name" value="RNase_H_like"/>
    <property type="match status" value="1"/>
</dbReference>
<evidence type="ECO:0000313" key="3">
    <source>
        <dbReference type="Proteomes" id="UP000327157"/>
    </source>
</evidence>
<comment type="caution">
    <text evidence="2">The sequence shown here is derived from an EMBL/GenBank/DDBJ whole genome shotgun (WGS) entry which is preliminary data.</text>
</comment>
<dbReference type="SUPFAM" id="SSF53098">
    <property type="entry name" value="Ribonuclease H-like"/>
    <property type="match status" value="1"/>
</dbReference>
<dbReference type="InterPro" id="IPR036397">
    <property type="entry name" value="RNaseH_sf"/>
</dbReference>
<evidence type="ECO:0000313" key="2">
    <source>
        <dbReference type="EMBL" id="KAB2612249.1"/>
    </source>
</evidence>
<reference evidence="2 3" key="3">
    <citation type="submission" date="2019-11" db="EMBL/GenBank/DDBJ databases">
        <title>A de novo genome assembly of a pear dwarfing rootstock.</title>
        <authorList>
            <person name="Wang F."/>
            <person name="Wang J."/>
            <person name="Li S."/>
            <person name="Zhang Y."/>
            <person name="Fang M."/>
            <person name="Ma L."/>
            <person name="Zhao Y."/>
            <person name="Jiang S."/>
        </authorList>
    </citation>
    <scope>NUCLEOTIDE SEQUENCE [LARGE SCALE GENOMIC DNA]</scope>
    <source>
        <strain evidence="2">S2</strain>
        <tissue evidence="2">Leaf</tissue>
    </source>
</reference>
<dbReference type="InterPro" id="IPR044730">
    <property type="entry name" value="RNase_H-like_dom_plant"/>
</dbReference>
<organism evidence="2 3">
    <name type="scientific">Pyrus ussuriensis x Pyrus communis</name>
    <dbReference type="NCBI Taxonomy" id="2448454"/>
    <lineage>
        <taxon>Eukaryota</taxon>
        <taxon>Viridiplantae</taxon>
        <taxon>Streptophyta</taxon>
        <taxon>Embryophyta</taxon>
        <taxon>Tracheophyta</taxon>
        <taxon>Spermatophyta</taxon>
        <taxon>Magnoliopsida</taxon>
        <taxon>eudicotyledons</taxon>
        <taxon>Gunneridae</taxon>
        <taxon>Pentapetalae</taxon>
        <taxon>rosids</taxon>
        <taxon>fabids</taxon>
        <taxon>Rosales</taxon>
        <taxon>Rosaceae</taxon>
        <taxon>Amygdaloideae</taxon>
        <taxon>Maleae</taxon>
        <taxon>Pyrus</taxon>
    </lineage>
</organism>
<dbReference type="PANTHER" id="PTHR47723:SF4">
    <property type="entry name" value="PENTATRICOPEPTIDE REPEAT-CONTAINING-LIKE PROTEIN"/>
    <property type="match status" value="1"/>
</dbReference>
<gene>
    <name evidence="2" type="ORF">D8674_034565</name>
</gene>
<dbReference type="AlphaFoldDB" id="A0A5N5G9W5"/>